<organism evidence="3 4">
    <name type="scientific">Flavobacterium humi</name>
    <dbReference type="NCBI Taxonomy" id="2562683"/>
    <lineage>
        <taxon>Bacteria</taxon>
        <taxon>Pseudomonadati</taxon>
        <taxon>Bacteroidota</taxon>
        <taxon>Flavobacteriia</taxon>
        <taxon>Flavobacteriales</taxon>
        <taxon>Flavobacteriaceae</taxon>
        <taxon>Flavobacterium</taxon>
    </lineage>
</organism>
<dbReference type="InterPro" id="IPR018060">
    <property type="entry name" value="HTH_AraC"/>
</dbReference>
<proteinExistence type="predicted"/>
<keyword evidence="1" id="KW-0472">Membrane</keyword>
<dbReference type="GO" id="GO:0003700">
    <property type="term" value="F:DNA-binding transcription factor activity"/>
    <property type="evidence" value="ECO:0007669"/>
    <property type="project" value="InterPro"/>
</dbReference>
<dbReference type="OrthoDB" id="5295174at2"/>
<dbReference type="Gene3D" id="1.10.10.60">
    <property type="entry name" value="Homeodomain-like"/>
    <property type="match status" value="2"/>
</dbReference>
<dbReference type="SMART" id="SM00028">
    <property type="entry name" value="TPR"/>
    <property type="match status" value="5"/>
</dbReference>
<feature type="transmembrane region" description="Helical" evidence="1">
    <location>
        <begin position="383"/>
        <end position="403"/>
    </location>
</feature>
<keyword evidence="4" id="KW-1185">Reference proteome</keyword>
<dbReference type="Gene3D" id="1.25.40.10">
    <property type="entry name" value="Tetratricopeptide repeat domain"/>
    <property type="match status" value="2"/>
</dbReference>
<reference evidence="3 4" key="1">
    <citation type="submission" date="2019-04" db="EMBL/GenBank/DDBJ databases">
        <title>Flavobacterium sp. strain DS2-A Genome sequencing and assembly.</title>
        <authorList>
            <person name="Kim I."/>
        </authorList>
    </citation>
    <scope>NUCLEOTIDE SEQUENCE [LARGE SCALE GENOMIC DNA]</scope>
    <source>
        <strain evidence="3 4">DS2-A</strain>
    </source>
</reference>
<sequence length="574" mass="67957">MMGKFKILVFCWGLLHVNLIFSQDLKKIPDTLKKCSFLDLQNKIAKHKFNYKNNNVYANTYLLKAKGENNIEEIIYGYSSMGDVSNNFELDLKYSDSAINMAKSKMPKTLSYLYYVRGHIYYNQKMLKNALNYFLIARKHSTGMSKDLNNSIDHSIGLIKNTQGDYEEAITIYKKCEEVARVNNYSNYLYYILGLSELYNKVDKIDLAEEYINKGISLKNKDISGYYYYPYFISNRGKNYFKRKQYQKAIRHLYSQLKIIQKNNDYSNYAENCFYIGECYYQLNQDKKAISYYKKVDSIFEAKNDIYPLTIKTYERLIDYYKKNKDYKNVIFYSDQFIKADKVLYDNYKYISNKIARTYDIQEIITSKQAVISSLKNDRMTSGITIILLGSAIVVLGYILYLNKKRTEKKLQKQERLFNIYKAEREQQLLAQTSSPIIEEKSSKKASMLPIDENVVAQILSSLKQFEKERWYLRKEYTVEMLATEFKTNSHYLSKIINEIKGIRFTQYINSLRIEYLLEKLETDKKYMHYTIQALSEFCGYNSVQTFTRAFTLHTKMKPSDFLKIMRNKYLNAS</sequence>
<dbReference type="SMART" id="SM00342">
    <property type="entry name" value="HTH_ARAC"/>
    <property type="match status" value="1"/>
</dbReference>
<dbReference type="Pfam" id="PF12833">
    <property type="entry name" value="HTH_18"/>
    <property type="match status" value="1"/>
</dbReference>
<feature type="domain" description="HTH araC/xylS-type" evidence="2">
    <location>
        <begin position="453"/>
        <end position="565"/>
    </location>
</feature>
<name>A0A4Z0LBE2_9FLAO</name>
<keyword evidence="1" id="KW-1133">Transmembrane helix</keyword>
<dbReference type="PROSITE" id="PS01124">
    <property type="entry name" value="HTH_ARAC_FAMILY_2"/>
    <property type="match status" value="1"/>
</dbReference>
<evidence type="ECO:0000256" key="1">
    <source>
        <dbReference type="SAM" id="Phobius"/>
    </source>
</evidence>
<dbReference type="Pfam" id="PF13181">
    <property type="entry name" value="TPR_8"/>
    <property type="match status" value="1"/>
</dbReference>
<dbReference type="Pfam" id="PF13424">
    <property type="entry name" value="TPR_12"/>
    <property type="match status" value="1"/>
</dbReference>
<protein>
    <submittedName>
        <fullName evidence="3">Tetratricopeptide repeat protein</fullName>
    </submittedName>
</protein>
<evidence type="ECO:0000313" key="3">
    <source>
        <dbReference type="EMBL" id="TGD58735.1"/>
    </source>
</evidence>
<dbReference type="AlphaFoldDB" id="A0A4Z0LBE2"/>
<evidence type="ECO:0000259" key="2">
    <source>
        <dbReference type="PROSITE" id="PS01124"/>
    </source>
</evidence>
<keyword evidence="1" id="KW-0812">Transmembrane</keyword>
<dbReference type="InterPro" id="IPR019734">
    <property type="entry name" value="TPR_rpt"/>
</dbReference>
<comment type="caution">
    <text evidence="3">The sequence shown here is derived from an EMBL/GenBank/DDBJ whole genome shotgun (WGS) entry which is preliminary data.</text>
</comment>
<dbReference type="EMBL" id="SRLH01000003">
    <property type="protein sequence ID" value="TGD58735.1"/>
    <property type="molecule type" value="Genomic_DNA"/>
</dbReference>
<dbReference type="SUPFAM" id="SSF48452">
    <property type="entry name" value="TPR-like"/>
    <property type="match status" value="1"/>
</dbReference>
<dbReference type="InterPro" id="IPR011990">
    <property type="entry name" value="TPR-like_helical_dom_sf"/>
</dbReference>
<accession>A0A4Z0LBE2</accession>
<evidence type="ECO:0000313" key="4">
    <source>
        <dbReference type="Proteomes" id="UP000297407"/>
    </source>
</evidence>
<dbReference type="Proteomes" id="UP000297407">
    <property type="component" value="Unassembled WGS sequence"/>
</dbReference>
<dbReference type="GO" id="GO:0043565">
    <property type="term" value="F:sequence-specific DNA binding"/>
    <property type="evidence" value="ECO:0007669"/>
    <property type="project" value="InterPro"/>
</dbReference>
<gene>
    <name evidence="3" type="ORF">E4635_07415</name>
</gene>